<gene>
    <name evidence="1" type="ORF">B4098_0845</name>
</gene>
<evidence type="ECO:0000313" key="2">
    <source>
        <dbReference type="Proteomes" id="UP000075288"/>
    </source>
</evidence>
<dbReference type="PATRIC" id="fig|1398.26.peg.2918"/>
<accession>A0A150JZV9</accession>
<organism evidence="1 2">
    <name type="scientific">Heyndrickxia coagulans</name>
    <name type="common">Weizmannia coagulans</name>
    <dbReference type="NCBI Taxonomy" id="1398"/>
    <lineage>
        <taxon>Bacteria</taxon>
        <taxon>Bacillati</taxon>
        <taxon>Bacillota</taxon>
        <taxon>Bacilli</taxon>
        <taxon>Bacillales</taxon>
        <taxon>Bacillaceae</taxon>
        <taxon>Heyndrickxia</taxon>
    </lineage>
</organism>
<dbReference type="Proteomes" id="UP000075288">
    <property type="component" value="Unassembled WGS sequence"/>
</dbReference>
<dbReference type="EMBL" id="LQYG01000043">
    <property type="protein sequence ID" value="KYC62855.1"/>
    <property type="molecule type" value="Genomic_DNA"/>
</dbReference>
<dbReference type="RefSeq" id="WP_013858333.1">
    <property type="nucleotide sequence ID" value="NZ_LQYG01000043.1"/>
</dbReference>
<comment type="caution">
    <text evidence="1">The sequence shown here is derived from an EMBL/GenBank/DDBJ whole genome shotgun (WGS) entry which is preliminary data.</text>
</comment>
<protein>
    <submittedName>
        <fullName evidence="1">Uncharacterized protein</fullName>
    </submittedName>
</protein>
<name>A0A150JZV9_HEYCO</name>
<reference evidence="1 2" key="1">
    <citation type="submission" date="2016-01" db="EMBL/GenBank/DDBJ databases">
        <title>Genome Sequences of Twelve Sporeforming Bacillus Species Isolated from Foods.</title>
        <authorList>
            <person name="Berendsen E.M."/>
            <person name="Wells-Bennik M.H."/>
            <person name="Krawcyk A.O."/>
            <person name="De Jong A."/>
            <person name="Holsappel S."/>
            <person name="Eijlander R.T."/>
            <person name="Kuipers O.P."/>
        </authorList>
    </citation>
    <scope>NUCLEOTIDE SEQUENCE [LARGE SCALE GENOMIC DNA]</scope>
    <source>
        <strain evidence="1 2">B4098</strain>
    </source>
</reference>
<sequence length="54" mass="6201">MKNERLHFILKDRHSPADGNVNPTFAANEAQGVNFSFYNEIIGDWPEKQEIHCA</sequence>
<dbReference type="AlphaFoldDB" id="A0A150JZV9"/>
<proteinExistence type="predicted"/>
<evidence type="ECO:0000313" key="1">
    <source>
        <dbReference type="EMBL" id="KYC62855.1"/>
    </source>
</evidence>